<dbReference type="InterPro" id="IPR036397">
    <property type="entry name" value="RNaseH_sf"/>
</dbReference>
<evidence type="ECO:0000256" key="1">
    <source>
        <dbReference type="ARBA" id="ARBA00022884"/>
    </source>
</evidence>
<dbReference type="GeneID" id="19339777"/>
<dbReference type="RefSeq" id="XP_007927028.1">
    <property type="nucleotide sequence ID" value="XM_007928837.1"/>
</dbReference>
<name>M3AXS6_PSEFD</name>
<dbReference type="GO" id="GO:0003723">
    <property type="term" value="F:RNA binding"/>
    <property type="evidence" value="ECO:0007669"/>
    <property type="project" value="UniProtKB-KW"/>
</dbReference>
<proteinExistence type="predicted"/>
<dbReference type="Gene3D" id="3.30.420.10">
    <property type="entry name" value="Ribonuclease H-like superfamily/Ribonuclease H"/>
    <property type="match status" value="1"/>
</dbReference>
<dbReference type="InterPro" id="IPR001584">
    <property type="entry name" value="Integrase_cat-core"/>
</dbReference>
<dbReference type="InterPro" id="IPR012337">
    <property type="entry name" value="RNaseH-like_sf"/>
</dbReference>
<dbReference type="Proteomes" id="UP000016932">
    <property type="component" value="Unassembled WGS sequence"/>
</dbReference>
<gene>
    <name evidence="3" type="ORF">MYCFIDRAFT_47446</name>
</gene>
<protein>
    <recommendedName>
        <fullName evidence="2">Integrase catalytic domain-containing protein</fullName>
    </recommendedName>
</protein>
<keyword evidence="4" id="KW-1185">Reference proteome</keyword>
<dbReference type="EMBL" id="KB446559">
    <property type="protein sequence ID" value="EME82252.1"/>
    <property type="molecule type" value="Genomic_DNA"/>
</dbReference>
<keyword evidence="1" id="KW-0694">RNA-binding</keyword>
<feature type="non-terminal residue" evidence="3">
    <location>
        <position position="1"/>
    </location>
</feature>
<dbReference type="GO" id="GO:0015074">
    <property type="term" value="P:DNA integration"/>
    <property type="evidence" value="ECO:0007669"/>
    <property type="project" value="InterPro"/>
</dbReference>
<dbReference type="AlphaFoldDB" id="M3AXS6"/>
<dbReference type="SUPFAM" id="SSF53098">
    <property type="entry name" value="Ribonuclease H-like"/>
    <property type="match status" value="1"/>
</dbReference>
<dbReference type="VEuPathDB" id="FungiDB:MYCFIDRAFT_47446"/>
<evidence type="ECO:0000313" key="4">
    <source>
        <dbReference type="Proteomes" id="UP000016932"/>
    </source>
</evidence>
<reference evidence="3 4" key="1">
    <citation type="journal article" date="2012" name="PLoS Pathog.">
        <title>Diverse lifestyles and strategies of plant pathogenesis encoded in the genomes of eighteen Dothideomycetes fungi.</title>
        <authorList>
            <person name="Ohm R.A."/>
            <person name="Feau N."/>
            <person name="Henrissat B."/>
            <person name="Schoch C.L."/>
            <person name="Horwitz B.A."/>
            <person name="Barry K.W."/>
            <person name="Condon B.J."/>
            <person name="Copeland A.C."/>
            <person name="Dhillon B."/>
            <person name="Glaser F."/>
            <person name="Hesse C.N."/>
            <person name="Kosti I."/>
            <person name="LaButti K."/>
            <person name="Lindquist E.A."/>
            <person name="Lucas S."/>
            <person name="Salamov A.A."/>
            <person name="Bradshaw R.E."/>
            <person name="Ciuffetti L."/>
            <person name="Hamelin R.C."/>
            <person name="Kema G.H.J."/>
            <person name="Lawrence C."/>
            <person name="Scott J.A."/>
            <person name="Spatafora J.W."/>
            <person name="Turgeon B.G."/>
            <person name="de Wit P.J.G.M."/>
            <person name="Zhong S."/>
            <person name="Goodwin S.B."/>
            <person name="Grigoriev I.V."/>
        </authorList>
    </citation>
    <scope>NUCLEOTIDE SEQUENCE [LARGE SCALE GENOMIC DNA]</scope>
    <source>
        <strain evidence="3 4">CIRAD86</strain>
    </source>
</reference>
<dbReference type="GO" id="GO:0005634">
    <property type="term" value="C:nucleus"/>
    <property type="evidence" value="ECO:0007669"/>
    <property type="project" value="UniProtKB-ARBA"/>
</dbReference>
<dbReference type="HOGENOM" id="CLU_2892172_0_0_1"/>
<dbReference type="PROSITE" id="PS50994">
    <property type="entry name" value="INTEGRASE"/>
    <property type="match status" value="1"/>
</dbReference>
<dbReference type="KEGG" id="pfj:MYCFIDRAFT_47446"/>
<evidence type="ECO:0000259" key="2">
    <source>
        <dbReference type="PROSITE" id="PS50994"/>
    </source>
</evidence>
<sequence length="63" mass="7427">RELLLDNSKNFLLRVLAYLNKKLKTNYKLALPYYPITNSKVKNLNSTLRNILTKIYISSNIRL</sequence>
<organism evidence="3 4">
    <name type="scientific">Pseudocercospora fijiensis (strain CIRAD86)</name>
    <name type="common">Black leaf streak disease fungus</name>
    <name type="synonym">Mycosphaerella fijiensis</name>
    <dbReference type="NCBI Taxonomy" id="383855"/>
    <lineage>
        <taxon>Eukaryota</taxon>
        <taxon>Fungi</taxon>
        <taxon>Dikarya</taxon>
        <taxon>Ascomycota</taxon>
        <taxon>Pezizomycotina</taxon>
        <taxon>Dothideomycetes</taxon>
        <taxon>Dothideomycetidae</taxon>
        <taxon>Mycosphaerellales</taxon>
        <taxon>Mycosphaerellaceae</taxon>
        <taxon>Pseudocercospora</taxon>
    </lineage>
</organism>
<accession>M3AXS6</accession>
<evidence type="ECO:0000313" key="3">
    <source>
        <dbReference type="EMBL" id="EME82252.1"/>
    </source>
</evidence>
<feature type="domain" description="Integrase catalytic" evidence="2">
    <location>
        <begin position="1"/>
        <end position="63"/>
    </location>
</feature>